<evidence type="ECO:0000259" key="4">
    <source>
        <dbReference type="PROSITE" id="PS51165"/>
    </source>
</evidence>
<organism evidence="5 6">
    <name type="scientific">Gottfriedia luciferensis</name>
    <dbReference type="NCBI Taxonomy" id="178774"/>
    <lineage>
        <taxon>Bacteria</taxon>
        <taxon>Bacillati</taxon>
        <taxon>Bacillota</taxon>
        <taxon>Bacilli</taxon>
        <taxon>Bacillales</taxon>
        <taxon>Bacillaceae</taxon>
        <taxon>Gottfriedia</taxon>
    </lineage>
</organism>
<dbReference type="Pfam" id="PF22020">
    <property type="entry name" value="RlmL_1st"/>
    <property type="match status" value="1"/>
</dbReference>
<dbReference type="PROSITE" id="PS51165">
    <property type="entry name" value="THUMP"/>
    <property type="match status" value="1"/>
</dbReference>
<dbReference type="PANTHER" id="PTHR47313">
    <property type="entry name" value="RIBOSOMAL RNA LARGE SUBUNIT METHYLTRANSFERASE K/L"/>
    <property type="match status" value="1"/>
</dbReference>
<dbReference type="Proteomes" id="UP000094580">
    <property type="component" value="Unassembled WGS sequence"/>
</dbReference>
<dbReference type="PROSITE" id="PS00092">
    <property type="entry name" value="N6_MTASE"/>
    <property type="match status" value="1"/>
</dbReference>
<dbReference type="SMART" id="SM00981">
    <property type="entry name" value="THUMP"/>
    <property type="match status" value="1"/>
</dbReference>
<dbReference type="PANTHER" id="PTHR47313:SF1">
    <property type="entry name" value="RIBOSOMAL RNA LARGE SUBUNIT METHYLTRANSFERASE K_L"/>
    <property type="match status" value="1"/>
</dbReference>
<accession>A0ABX2ZVA6</accession>
<feature type="domain" description="THUMP" evidence="4">
    <location>
        <begin position="45"/>
        <end position="156"/>
    </location>
</feature>
<keyword evidence="1 5" id="KW-0489">Methyltransferase</keyword>
<evidence type="ECO:0000256" key="3">
    <source>
        <dbReference type="PROSITE-ProRule" id="PRU00529"/>
    </source>
</evidence>
<dbReference type="GO" id="GO:0032259">
    <property type="term" value="P:methylation"/>
    <property type="evidence" value="ECO:0007669"/>
    <property type="project" value="UniProtKB-KW"/>
</dbReference>
<dbReference type="CDD" id="cd11715">
    <property type="entry name" value="THUMP_AdoMetMT"/>
    <property type="match status" value="1"/>
</dbReference>
<dbReference type="GO" id="GO:0008168">
    <property type="term" value="F:methyltransferase activity"/>
    <property type="evidence" value="ECO:0007669"/>
    <property type="project" value="UniProtKB-KW"/>
</dbReference>
<dbReference type="SUPFAM" id="SSF53335">
    <property type="entry name" value="S-adenosyl-L-methionine-dependent methyltransferases"/>
    <property type="match status" value="1"/>
</dbReference>
<dbReference type="Pfam" id="PF01170">
    <property type="entry name" value="UPF0020"/>
    <property type="match status" value="1"/>
</dbReference>
<comment type="caution">
    <text evidence="5">The sequence shown here is derived from an EMBL/GenBank/DDBJ whole genome shotgun (WGS) entry which is preliminary data.</text>
</comment>
<dbReference type="RefSeq" id="WP_069031899.1">
    <property type="nucleotide sequence ID" value="NZ_MDKC01000001.1"/>
</dbReference>
<gene>
    <name evidence="5" type="ORF">BED47_00650</name>
</gene>
<protein>
    <submittedName>
        <fullName evidence="5">RNA methyltransferase</fullName>
    </submittedName>
</protein>
<dbReference type="Gene3D" id="3.40.50.150">
    <property type="entry name" value="Vaccinia Virus protein VP39"/>
    <property type="match status" value="1"/>
</dbReference>
<keyword evidence="3" id="KW-0694">RNA-binding</keyword>
<dbReference type="PROSITE" id="PS01261">
    <property type="entry name" value="UPF0020"/>
    <property type="match status" value="1"/>
</dbReference>
<dbReference type="InterPro" id="IPR054170">
    <property type="entry name" value="RlmL_1st"/>
</dbReference>
<proteinExistence type="predicted"/>
<name>A0ABX2ZVA6_9BACI</name>
<evidence type="ECO:0000256" key="2">
    <source>
        <dbReference type="ARBA" id="ARBA00022679"/>
    </source>
</evidence>
<dbReference type="InterPro" id="IPR029063">
    <property type="entry name" value="SAM-dependent_MTases_sf"/>
</dbReference>
<sequence length="381" mass="43166">MAKYTLIATAAMGIEALVAREIKSLGFEDVVVENGRVLFKADEAGIVKANLWLRTADRVKLRVGEFKATSFDELFEKTKALPWHMFIPRNGQFPVLGKSHKSKLFSVSDCQAIVKKAIVDKLKTIQNIQGMLIEDGPLFRVEVSILKDIVTLTIDTTGREGLHKRGYRVDQGEAPLKETLAASLVLLTNWNADLPFVDPFCGSGTIPIEAALIGHNIAPGSFRSFASEDWHWIGKKRWNEARQEAEDLANYDQKLEIIGSDIDHRMINVSKANADEVGLSDSIAFKQMQVKDFTTKSEYGYVVTNPPYGERLNDRPYVEKLYSDMGNVFTKLDTWSVYVLTSHEGFEQFYGKPATKKRKLFNGFIKTDYYQYFGKRPRRED</sequence>
<dbReference type="EMBL" id="MDKC01000001">
    <property type="protein sequence ID" value="ODG93713.1"/>
    <property type="molecule type" value="Genomic_DNA"/>
</dbReference>
<evidence type="ECO:0000313" key="6">
    <source>
        <dbReference type="Proteomes" id="UP000094580"/>
    </source>
</evidence>
<reference evidence="5 6" key="1">
    <citation type="submission" date="2016-07" db="EMBL/GenBank/DDBJ databases">
        <authorList>
            <person name="Townsley L."/>
            <person name="Shank E.A."/>
        </authorList>
    </citation>
    <scope>NUCLEOTIDE SEQUENCE [LARGE SCALE GENOMIC DNA]</scope>
    <source>
        <strain evidence="5 6">CH01</strain>
    </source>
</reference>
<keyword evidence="6" id="KW-1185">Reference proteome</keyword>
<dbReference type="InterPro" id="IPR002052">
    <property type="entry name" value="DNA_methylase_N6_adenine_CS"/>
</dbReference>
<dbReference type="InterPro" id="IPR053943">
    <property type="entry name" value="RlmKL-like_Mtase_CS"/>
</dbReference>
<evidence type="ECO:0000313" key="5">
    <source>
        <dbReference type="EMBL" id="ODG93713.1"/>
    </source>
</evidence>
<keyword evidence="2" id="KW-0808">Transferase</keyword>
<dbReference type="Gene3D" id="3.30.2130.30">
    <property type="match status" value="1"/>
</dbReference>
<dbReference type="Pfam" id="PF02926">
    <property type="entry name" value="THUMP"/>
    <property type="match status" value="1"/>
</dbReference>
<dbReference type="InterPro" id="IPR000241">
    <property type="entry name" value="RlmKL-like_Mtase"/>
</dbReference>
<evidence type="ECO:0000256" key="1">
    <source>
        <dbReference type="ARBA" id="ARBA00022603"/>
    </source>
</evidence>
<dbReference type="InterPro" id="IPR004114">
    <property type="entry name" value="THUMP_dom"/>
</dbReference>